<dbReference type="InterPro" id="IPR005824">
    <property type="entry name" value="KOW"/>
</dbReference>
<dbReference type="AlphaFoldDB" id="G6B0J3"/>
<dbReference type="NCBIfam" id="NF033644">
    <property type="entry name" value="antiterm_UpxY"/>
    <property type="match status" value="1"/>
</dbReference>
<dbReference type="HOGENOM" id="CLU_067287_3_1_10"/>
<dbReference type="EMBL" id="AFZZ01000203">
    <property type="protein sequence ID" value="EHJ37332.1"/>
    <property type="molecule type" value="Genomic_DNA"/>
</dbReference>
<evidence type="ECO:0000313" key="3">
    <source>
        <dbReference type="EMBL" id="EHJ37332.1"/>
    </source>
</evidence>
<gene>
    <name evidence="3" type="ORF">HMPREF0673_02411</name>
</gene>
<protein>
    <submittedName>
        <fullName evidence="3">Transcription termination/antitermination factor NusG</fullName>
    </submittedName>
</protein>
<proteinExistence type="predicted"/>
<dbReference type="GO" id="GO:0006412">
    <property type="term" value="P:translation"/>
    <property type="evidence" value="ECO:0007669"/>
    <property type="project" value="InterPro"/>
</dbReference>
<accession>G6B0J3</accession>
<dbReference type="GO" id="GO:0006354">
    <property type="term" value="P:DNA-templated transcription elongation"/>
    <property type="evidence" value="ECO:0007669"/>
    <property type="project" value="InterPro"/>
</dbReference>
<sequence length="212" mass="24694">MSFNQHNIHNKNPVTNELPKAQERFCKDPDKHWFVLRITYGRVLKAHDVLSTQESIEVYMPVRYTIRNINGRNRRVTTPMLHSLLFVYSKLETIDHIVKSISDKTNTKNLISFYFDHFRTKNDGKNIPLIIPYNAMMNFIRITSIDNEHIRLIHPDQCHYRNGDLVRIIEGDFKGIVGRVARVAGQQRVVVELDGICMVTTAYIPSAFIKKI</sequence>
<dbReference type="Gene3D" id="3.30.70.940">
    <property type="entry name" value="NusG, N-terminal domain"/>
    <property type="match status" value="1"/>
</dbReference>
<dbReference type="PATRIC" id="fig|1002367.3.peg.1953"/>
<reference evidence="3 4" key="1">
    <citation type="submission" date="2011-08" db="EMBL/GenBank/DDBJ databases">
        <authorList>
            <person name="Weinstock G."/>
            <person name="Sodergren E."/>
            <person name="Clifton S."/>
            <person name="Fulton L."/>
            <person name="Fulton B."/>
            <person name="Courtney L."/>
            <person name="Fronick C."/>
            <person name="Harrison M."/>
            <person name="Strong C."/>
            <person name="Farmer C."/>
            <person name="Delahaunty K."/>
            <person name="Markovic C."/>
            <person name="Hall O."/>
            <person name="Minx P."/>
            <person name="Tomlinson C."/>
            <person name="Mitreva M."/>
            <person name="Hou S."/>
            <person name="Chen J."/>
            <person name="Wollam A."/>
            <person name="Pepin K.H."/>
            <person name="Johnson M."/>
            <person name="Bhonagiri V."/>
            <person name="Zhang X."/>
            <person name="Suruliraj S."/>
            <person name="Warren W."/>
            <person name="Chinwalla A."/>
            <person name="Mardis E.R."/>
            <person name="Wilson R.K."/>
        </authorList>
    </citation>
    <scope>NUCLEOTIDE SEQUENCE [LARGE SCALE GENOMIC DNA]</scope>
    <source>
        <strain evidence="3 4">DSM 18206</strain>
    </source>
</reference>
<dbReference type="GO" id="GO:0003735">
    <property type="term" value="F:structural constituent of ribosome"/>
    <property type="evidence" value="ECO:0007669"/>
    <property type="project" value="InterPro"/>
</dbReference>
<evidence type="ECO:0000259" key="2">
    <source>
        <dbReference type="SMART" id="SM00739"/>
    </source>
</evidence>
<dbReference type="SUPFAM" id="SSF82679">
    <property type="entry name" value="N-utilization substance G protein NusG, N-terminal domain"/>
    <property type="match status" value="1"/>
</dbReference>
<dbReference type="Pfam" id="PF02357">
    <property type="entry name" value="NusG"/>
    <property type="match status" value="1"/>
</dbReference>
<evidence type="ECO:0000313" key="4">
    <source>
        <dbReference type="Proteomes" id="UP000004407"/>
    </source>
</evidence>
<dbReference type="GO" id="GO:0005840">
    <property type="term" value="C:ribosome"/>
    <property type="evidence" value="ECO:0007669"/>
    <property type="project" value="InterPro"/>
</dbReference>
<dbReference type="InterPro" id="IPR005825">
    <property type="entry name" value="Ribosomal_uL24_CS"/>
</dbReference>
<dbReference type="InterPro" id="IPR036735">
    <property type="entry name" value="NGN_dom_sf"/>
</dbReference>
<dbReference type="InterPro" id="IPR008991">
    <property type="entry name" value="Translation_prot_SH3-like_sf"/>
</dbReference>
<dbReference type="SUPFAM" id="SSF50104">
    <property type="entry name" value="Translation proteins SH3-like domain"/>
    <property type="match status" value="1"/>
</dbReference>
<evidence type="ECO:0000256" key="1">
    <source>
        <dbReference type="ARBA" id="ARBA00023163"/>
    </source>
</evidence>
<dbReference type="Proteomes" id="UP000004407">
    <property type="component" value="Unassembled WGS sequence"/>
</dbReference>
<dbReference type="SMART" id="SM00739">
    <property type="entry name" value="KOW"/>
    <property type="match status" value="1"/>
</dbReference>
<feature type="domain" description="KOW" evidence="2">
    <location>
        <begin position="159"/>
        <end position="186"/>
    </location>
</feature>
<dbReference type="PROSITE" id="PS01108">
    <property type="entry name" value="RIBOSOMAL_L24"/>
    <property type="match status" value="1"/>
</dbReference>
<dbReference type="eggNOG" id="COG0250">
    <property type="taxonomic scope" value="Bacteria"/>
</dbReference>
<organism evidence="3 4">
    <name type="scientific">Leyella stercorea DSM 18206</name>
    <dbReference type="NCBI Taxonomy" id="1002367"/>
    <lineage>
        <taxon>Bacteria</taxon>
        <taxon>Pseudomonadati</taxon>
        <taxon>Bacteroidota</taxon>
        <taxon>Bacteroidia</taxon>
        <taxon>Bacteroidales</taxon>
        <taxon>Prevotellaceae</taxon>
        <taxon>Leyella</taxon>
    </lineage>
</organism>
<keyword evidence="1" id="KW-0804">Transcription</keyword>
<name>G6B0J3_9BACT</name>
<dbReference type="InterPro" id="IPR006645">
    <property type="entry name" value="NGN-like_dom"/>
</dbReference>
<comment type="caution">
    <text evidence="3">The sequence shown here is derived from an EMBL/GenBank/DDBJ whole genome shotgun (WGS) entry which is preliminary data.</text>
</comment>
<dbReference type="CDD" id="cd09895">
    <property type="entry name" value="NGN_SP_UpxY"/>
    <property type="match status" value="1"/>
</dbReference>